<feature type="compositionally biased region" description="Low complexity" evidence="1">
    <location>
        <begin position="228"/>
        <end position="242"/>
    </location>
</feature>
<protein>
    <recommendedName>
        <fullName evidence="4">F-box domain-containing protein</fullName>
    </recommendedName>
</protein>
<dbReference type="AlphaFoldDB" id="A0AAW0YLL3"/>
<comment type="caution">
    <text evidence="2">The sequence shown here is derived from an EMBL/GenBank/DDBJ whole genome shotgun (WGS) entry which is preliminary data.</text>
</comment>
<dbReference type="Proteomes" id="UP001388673">
    <property type="component" value="Unassembled WGS sequence"/>
</dbReference>
<evidence type="ECO:0000313" key="3">
    <source>
        <dbReference type="Proteomes" id="UP001388673"/>
    </source>
</evidence>
<evidence type="ECO:0000313" key="2">
    <source>
        <dbReference type="EMBL" id="KAK8847374.1"/>
    </source>
</evidence>
<feature type="region of interest" description="Disordered" evidence="1">
    <location>
        <begin position="228"/>
        <end position="247"/>
    </location>
</feature>
<dbReference type="GeneID" id="92182490"/>
<dbReference type="InterPro" id="IPR036047">
    <property type="entry name" value="F-box-like_dom_sf"/>
</dbReference>
<feature type="compositionally biased region" description="Low complexity" evidence="1">
    <location>
        <begin position="260"/>
        <end position="275"/>
    </location>
</feature>
<reference evidence="2 3" key="1">
    <citation type="journal article" date="2024" name="bioRxiv">
        <title>Comparative genomics of Cryptococcus and Kwoniella reveals pathogenesis evolution and contrasting karyotype dynamics via intercentromeric recombination or chromosome fusion.</title>
        <authorList>
            <person name="Coelho M.A."/>
            <person name="David-Palma M."/>
            <person name="Shea T."/>
            <person name="Bowers K."/>
            <person name="McGinley-Smith S."/>
            <person name="Mohammad A.W."/>
            <person name="Gnirke A."/>
            <person name="Yurkov A.M."/>
            <person name="Nowrousian M."/>
            <person name="Sun S."/>
            <person name="Cuomo C.A."/>
            <person name="Heitman J."/>
        </authorList>
    </citation>
    <scope>NUCLEOTIDE SEQUENCE [LARGE SCALE GENOMIC DNA]</scope>
    <source>
        <strain evidence="2 3">CBS 13917</strain>
    </source>
</reference>
<dbReference type="KEGG" id="kne:92182490"/>
<proteinExistence type="predicted"/>
<dbReference type="SUPFAM" id="SSF81383">
    <property type="entry name" value="F-box domain"/>
    <property type="match status" value="1"/>
</dbReference>
<name>A0AAW0YLL3_9TREE</name>
<dbReference type="RefSeq" id="XP_066800892.1">
    <property type="nucleotide sequence ID" value="XM_066948324.1"/>
</dbReference>
<keyword evidence="3" id="KW-1185">Reference proteome</keyword>
<dbReference type="EMBL" id="JBCAWK010000010">
    <property type="protein sequence ID" value="KAK8847374.1"/>
    <property type="molecule type" value="Genomic_DNA"/>
</dbReference>
<sequence>MRSSSRATSFADLADLLGFGSSKSLSRSGAIIPRPKSSLELHHTAETRRRKLTSHLPTSIIIRILSFSTIPTLAQCITVSRLFFHLAGTFLYSSLTLSSTNFRPLLDGSGVVHEAVTGKVAVGRRRFKDRLLKFTGDVTLLSHGDDDDDEDGEDGVEIWECPPVSLKVLTPRLKTLRIILADEFDYHLTFCPRYPHHCPLLLDLDHVVDRLIVLGARSPLVVLPTAFPTYTSSTPTTPTSASLSNKDDLRMNMDMDRTLTRSPPLTSTTPRPSSRNGGGRHGSSHNGAVRYRSALPRGLSELFIVLPTGLSYDAKDYSDHHHAFHKRKTLDDLQRLTIIFSVPNPYKPWQTAYYDSRQDPNWTSYLNLCEDLAETCLAVPDETKVIVVGVENMDGELLNMGVGVMREGKRKVGQIMEERVRRRMEVRLRAKGREEEVGRRNDSVLFMDLAEWMRSEGQQILGEEAHQWMAW</sequence>
<accession>A0AAW0YLL3</accession>
<organism evidence="2 3">
    <name type="scientific">Kwoniella newhampshirensis</name>
    <dbReference type="NCBI Taxonomy" id="1651941"/>
    <lineage>
        <taxon>Eukaryota</taxon>
        <taxon>Fungi</taxon>
        <taxon>Dikarya</taxon>
        <taxon>Basidiomycota</taxon>
        <taxon>Agaricomycotina</taxon>
        <taxon>Tremellomycetes</taxon>
        <taxon>Tremellales</taxon>
        <taxon>Cryptococcaceae</taxon>
        <taxon>Kwoniella</taxon>
    </lineage>
</organism>
<evidence type="ECO:0008006" key="4">
    <source>
        <dbReference type="Google" id="ProtNLM"/>
    </source>
</evidence>
<feature type="region of interest" description="Disordered" evidence="1">
    <location>
        <begin position="256"/>
        <end position="287"/>
    </location>
</feature>
<gene>
    <name evidence="2" type="ORF">IAR55_005232</name>
</gene>
<evidence type="ECO:0000256" key="1">
    <source>
        <dbReference type="SAM" id="MobiDB-lite"/>
    </source>
</evidence>